<name>A0A5C7ISS2_9ROSI</name>
<comment type="caution">
    <text evidence="2">The sequence shown here is derived from an EMBL/GenBank/DDBJ whole genome shotgun (WGS) entry which is preliminary data.</text>
</comment>
<proteinExistence type="predicted"/>
<feature type="domain" description="Reverse transcriptase Ty1/copia-type" evidence="1">
    <location>
        <begin position="73"/>
        <end position="159"/>
    </location>
</feature>
<dbReference type="EMBL" id="VAHF01000001">
    <property type="protein sequence ID" value="TXG71884.1"/>
    <property type="molecule type" value="Genomic_DNA"/>
</dbReference>
<protein>
    <recommendedName>
        <fullName evidence="1">Reverse transcriptase Ty1/copia-type domain-containing protein</fullName>
    </recommendedName>
</protein>
<accession>A0A5C7ISS2</accession>
<reference evidence="3" key="1">
    <citation type="journal article" date="2019" name="Gigascience">
        <title>De novo genome assembly of the endangered Acer yangbiense, a plant species with extremely small populations endemic to Yunnan Province, China.</title>
        <authorList>
            <person name="Yang J."/>
            <person name="Wariss H.M."/>
            <person name="Tao L."/>
            <person name="Zhang R."/>
            <person name="Yun Q."/>
            <person name="Hollingsworth P."/>
            <person name="Dao Z."/>
            <person name="Luo G."/>
            <person name="Guo H."/>
            <person name="Ma Y."/>
            <person name="Sun W."/>
        </authorList>
    </citation>
    <scope>NUCLEOTIDE SEQUENCE [LARGE SCALE GENOMIC DNA]</scope>
    <source>
        <strain evidence="3">cv. Malutang</strain>
    </source>
</reference>
<dbReference type="Proteomes" id="UP000323000">
    <property type="component" value="Chromosome 1"/>
</dbReference>
<evidence type="ECO:0000259" key="1">
    <source>
        <dbReference type="Pfam" id="PF07727"/>
    </source>
</evidence>
<dbReference type="OrthoDB" id="1692315at2759"/>
<dbReference type="InterPro" id="IPR013103">
    <property type="entry name" value="RVT_2"/>
</dbReference>
<dbReference type="AlphaFoldDB" id="A0A5C7ISS2"/>
<dbReference type="Pfam" id="PF07727">
    <property type="entry name" value="RVT_2"/>
    <property type="match status" value="1"/>
</dbReference>
<sequence length="200" mass="22614">MLLAMVAMFDMEFEQLDVKIAFLHSELEEQFFMHLLEGLLGNGTSGLILLWLIIVTHKVIMTVVCITKNLSDGSFIYLLLYVDDMLITMKNKSESNKLKSQLRGEFEMKDLGAAKKILGMEIHRDKKADKLFLSHKNYIENILERFGMKDSKPVTTPLAAHFKLSSTLSSKSKDDEEKMSRVSYVNAVGTTPIAAHLHSS</sequence>
<gene>
    <name evidence="2" type="ORF">EZV62_000463</name>
</gene>
<organism evidence="2 3">
    <name type="scientific">Acer yangbiense</name>
    <dbReference type="NCBI Taxonomy" id="1000413"/>
    <lineage>
        <taxon>Eukaryota</taxon>
        <taxon>Viridiplantae</taxon>
        <taxon>Streptophyta</taxon>
        <taxon>Embryophyta</taxon>
        <taxon>Tracheophyta</taxon>
        <taxon>Spermatophyta</taxon>
        <taxon>Magnoliopsida</taxon>
        <taxon>eudicotyledons</taxon>
        <taxon>Gunneridae</taxon>
        <taxon>Pentapetalae</taxon>
        <taxon>rosids</taxon>
        <taxon>malvids</taxon>
        <taxon>Sapindales</taxon>
        <taxon>Sapindaceae</taxon>
        <taxon>Hippocastanoideae</taxon>
        <taxon>Acereae</taxon>
        <taxon>Acer</taxon>
    </lineage>
</organism>
<evidence type="ECO:0000313" key="2">
    <source>
        <dbReference type="EMBL" id="TXG71884.1"/>
    </source>
</evidence>
<evidence type="ECO:0000313" key="3">
    <source>
        <dbReference type="Proteomes" id="UP000323000"/>
    </source>
</evidence>
<keyword evidence="3" id="KW-1185">Reference proteome</keyword>